<evidence type="ECO:0000313" key="14">
    <source>
        <dbReference type="EMBL" id="MFB9210297.1"/>
    </source>
</evidence>
<accession>A0ABV5J0F7</accession>
<dbReference type="InterPro" id="IPR037066">
    <property type="entry name" value="Plug_dom_sf"/>
</dbReference>
<feature type="signal peptide" evidence="11">
    <location>
        <begin position="1"/>
        <end position="20"/>
    </location>
</feature>
<keyword evidence="3 9" id="KW-1134">Transmembrane beta strand</keyword>
<keyword evidence="4 9" id="KW-0812">Transmembrane</keyword>
<dbReference type="RefSeq" id="WP_290249678.1">
    <property type="nucleotide sequence ID" value="NZ_JAUFQT010000002.1"/>
</dbReference>
<evidence type="ECO:0000256" key="8">
    <source>
        <dbReference type="ARBA" id="ARBA00023237"/>
    </source>
</evidence>
<evidence type="ECO:0000256" key="11">
    <source>
        <dbReference type="SAM" id="SignalP"/>
    </source>
</evidence>
<dbReference type="Pfam" id="PF13715">
    <property type="entry name" value="CarbopepD_reg_2"/>
    <property type="match status" value="1"/>
</dbReference>
<evidence type="ECO:0000256" key="5">
    <source>
        <dbReference type="ARBA" id="ARBA00022729"/>
    </source>
</evidence>
<dbReference type="PANTHER" id="PTHR30442:SF0">
    <property type="entry name" value="FE(3+) DICITRATE TRANSPORT PROTEIN FECA"/>
    <property type="match status" value="1"/>
</dbReference>
<name>A0ABV5J0F7_9BACT</name>
<comment type="caution">
    <text evidence="14">The sequence shown here is derived from an EMBL/GenBank/DDBJ whole genome shotgun (WGS) entry which is preliminary data.</text>
</comment>
<evidence type="ECO:0000256" key="10">
    <source>
        <dbReference type="RuleBase" id="RU003357"/>
    </source>
</evidence>
<dbReference type="EMBL" id="JBHMEW010000005">
    <property type="protein sequence ID" value="MFB9210297.1"/>
    <property type="molecule type" value="Genomic_DNA"/>
</dbReference>
<sequence length="809" mass="91706">MKKYLLFISIFTLISFGAMCQVEITGTVSFSGETLPGANVYLKNTSYQALTDDNGHYTLQGIPNGHYTVVVFSMGKKTLSKELDLPGSKTSLVLDFEMEDINGELEDITVTGKKENTNGIRRLRTVEGTAIFEAKKNEVIELGDLTANLATNNSRQVYAKVPGLNIYESDGAGLQLDIGARGLDPSRTANFNVRQNGYDISADALGYPESYYTPATEAVDRIEVVRGAASLQYGTQFGGLLNFVMKKGPKDRKAAVTLRNTIGSFGFLNTFTSLGGTSGNWNYYTFFQYKKGNGWRENSQFDAKMAYGSLEYEPNERFKLTFQYTFMDYLAQQPGGLTDALFAEDPRQSIRSRNWFQVNWNLIGNHIDYKFNNKLKLNIRNFALIGGRDALGNLGRIDRTDDMQERNLFVDDFSNFGSEARLIYNYKIGKQPQVALLGARYYRGLTDRKQGLGTDGSDADFNFLNPDKLENSDYTFPGNNFSLFAENVINLSENFSVTPGVRFEYIRTAGSGYYNKTILVKDKETGFAKDSTYQVPEDLDRRRSFIFAGLGLSYKVNDYHEVYANFSQNYRSINFNDIRVNNPNLVVDEDIQDERGYNFDLGIRGGKSMKFNYDLSFFYLRYQDRIGAILKTDPENYRIYRYRTNIADARSMGLEAFGETDILRWLAFDKRYKLNLFTNFSLINAKYINSEESPVEGNYVELVPPFSIRPGITLGIQDFKMTYQYSYVQEHYTDASNARFTPSAVEGIIPTYQVMDLSLSYRYKKAKLEASVNNLTDNAYFTRRATGYPGPGIIPASGRSFFLSLELNF</sequence>
<dbReference type="Pfam" id="PF07715">
    <property type="entry name" value="Plug"/>
    <property type="match status" value="1"/>
</dbReference>
<dbReference type="PROSITE" id="PS52016">
    <property type="entry name" value="TONB_DEPENDENT_REC_3"/>
    <property type="match status" value="1"/>
</dbReference>
<evidence type="ECO:0000256" key="9">
    <source>
        <dbReference type="PROSITE-ProRule" id="PRU01360"/>
    </source>
</evidence>
<dbReference type="InterPro" id="IPR008969">
    <property type="entry name" value="CarboxyPept-like_regulatory"/>
</dbReference>
<feature type="domain" description="TonB-dependent receptor-like beta-barrel" evidence="12">
    <location>
        <begin position="329"/>
        <end position="775"/>
    </location>
</feature>
<dbReference type="InterPro" id="IPR039426">
    <property type="entry name" value="TonB-dep_rcpt-like"/>
</dbReference>
<keyword evidence="14" id="KW-0675">Receptor</keyword>
<evidence type="ECO:0000313" key="15">
    <source>
        <dbReference type="Proteomes" id="UP001589654"/>
    </source>
</evidence>
<dbReference type="PROSITE" id="PS01156">
    <property type="entry name" value="TONB_DEPENDENT_REC_2"/>
    <property type="match status" value="1"/>
</dbReference>
<evidence type="ECO:0000259" key="12">
    <source>
        <dbReference type="Pfam" id="PF00593"/>
    </source>
</evidence>
<evidence type="ECO:0000256" key="6">
    <source>
        <dbReference type="ARBA" id="ARBA00023077"/>
    </source>
</evidence>
<evidence type="ECO:0000256" key="2">
    <source>
        <dbReference type="ARBA" id="ARBA00022448"/>
    </source>
</evidence>
<keyword evidence="7 9" id="KW-0472">Membrane</keyword>
<dbReference type="InterPro" id="IPR036942">
    <property type="entry name" value="Beta-barrel_TonB_sf"/>
</dbReference>
<dbReference type="PANTHER" id="PTHR30442">
    <property type="entry name" value="IRON III DICITRATE TRANSPORT PROTEIN FECA"/>
    <property type="match status" value="1"/>
</dbReference>
<gene>
    <name evidence="14" type="ORF">ACFFUR_00625</name>
</gene>
<dbReference type="InterPro" id="IPR010917">
    <property type="entry name" value="TonB_rcpt_CS"/>
</dbReference>
<organism evidence="14 15">
    <name type="scientific">Echinicola jeungdonensis</name>
    <dbReference type="NCBI Taxonomy" id="709343"/>
    <lineage>
        <taxon>Bacteria</taxon>
        <taxon>Pseudomonadati</taxon>
        <taxon>Bacteroidota</taxon>
        <taxon>Cytophagia</taxon>
        <taxon>Cytophagales</taxon>
        <taxon>Cyclobacteriaceae</taxon>
        <taxon>Echinicola</taxon>
    </lineage>
</organism>
<keyword evidence="15" id="KW-1185">Reference proteome</keyword>
<evidence type="ECO:0000256" key="4">
    <source>
        <dbReference type="ARBA" id="ARBA00022692"/>
    </source>
</evidence>
<keyword evidence="5 11" id="KW-0732">Signal</keyword>
<dbReference type="Proteomes" id="UP001589654">
    <property type="component" value="Unassembled WGS sequence"/>
</dbReference>
<protein>
    <submittedName>
        <fullName evidence="14">TonB-dependent receptor domain-containing protein</fullName>
    </submittedName>
</protein>
<keyword evidence="8 9" id="KW-0998">Cell outer membrane</keyword>
<dbReference type="SUPFAM" id="SSF56935">
    <property type="entry name" value="Porins"/>
    <property type="match status" value="1"/>
</dbReference>
<dbReference type="InterPro" id="IPR000531">
    <property type="entry name" value="Beta-barrel_TonB"/>
</dbReference>
<dbReference type="SUPFAM" id="SSF49464">
    <property type="entry name" value="Carboxypeptidase regulatory domain-like"/>
    <property type="match status" value="1"/>
</dbReference>
<dbReference type="Pfam" id="PF00593">
    <property type="entry name" value="TonB_dep_Rec_b-barrel"/>
    <property type="match status" value="1"/>
</dbReference>
<keyword evidence="2 9" id="KW-0813">Transport</keyword>
<evidence type="ECO:0000256" key="3">
    <source>
        <dbReference type="ARBA" id="ARBA00022452"/>
    </source>
</evidence>
<reference evidence="14 15" key="1">
    <citation type="submission" date="2024-09" db="EMBL/GenBank/DDBJ databases">
        <authorList>
            <person name="Sun Q."/>
            <person name="Mori K."/>
        </authorList>
    </citation>
    <scope>NUCLEOTIDE SEQUENCE [LARGE SCALE GENOMIC DNA]</scope>
    <source>
        <strain evidence="14 15">CECT 7682</strain>
    </source>
</reference>
<keyword evidence="6 10" id="KW-0798">TonB box</keyword>
<evidence type="ECO:0000259" key="13">
    <source>
        <dbReference type="Pfam" id="PF07715"/>
    </source>
</evidence>
<evidence type="ECO:0000256" key="1">
    <source>
        <dbReference type="ARBA" id="ARBA00004571"/>
    </source>
</evidence>
<feature type="chain" id="PRO_5046948293" evidence="11">
    <location>
        <begin position="21"/>
        <end position="809"/>
    </location>
</feature>
<dbReference type="Gene3D" id="2.170.130.10">
    <property type="entry name" value="TonB-dependent receptor, plug domain"/>
    <property type="match status" value="1"/>
</dbReference>
<comment type="subcellular location">
    <subcellularLocation>
        <location evidence="1 9">Cell outer membrane</location>
        <topology evidence="1 9">Multi-pass membrane protein</topology>
    </subcellularLocation>
</comment>
<feature type="domain" description="TonB-dependent receptor plug" evidence="13">
    <location>
        <begin position="145"/>
        <end position="236"/>
    </location>
</feature>
<comment type="similarity">
    <text evidence="9 10">Belongs to the TonB-dependent receptor family.</text>
</comment>
<evidence type="ECO:0000256" key="7">
    <source>
        <dbReference type="ARBA" id="ARBA00023136"/>
    </source>
</evidence>
<dbReference type="InterPro" id="IPR012910">
    <property type="entry name" value="Plug_dom"/>
</dbReference>
<proteinExistence type="inferred from homology"/>
<dbReference type="Gene3D" id="2.60.40.1120">
    <property type="entry name" value="Carboxypeptidase-like, regulatory domain"/>
    <property type="match status" value="1"/>
</dbReference>
<dbReference type="Gene3D" id="2.40.170.20">
    <property type="entry name" value="TonB-dependent receptor, beta-barrel domain"/>
    <property type="match status" value="1"/>
</dbReference>